<evidence type="ECO:0000313" key="3">
    <source>
        <dbReference type="Proteomes" id="UP000887575"/>
    </source>
</evidence>
<keyword evidence="2" id="KW-0812">Transmembrane</keyword>
<dbReference type="AlphaFoldDB" id="A0AAF3FCE5"/>
<feature type="transmembrane region" description="Helical" evidence="2">
    <location>
        <begin position="35"/>
        <end position="60"/>
    </location>
</feature>
<keyword evidence="2" id="KW-1133">Transmembrane helix</keyword>
<evidence type="ECO:0000313" key="4">
    <source>
        <dbReference type="WBParaSite" id="MBELARI_LOCUS4639"/>
    </source>
</evidence>
<dbReference type="WBParaSite" id="MBELARI_LOCUS4639">
    <property type="protein sequence ID" value="MBELARI_LOCUS4639"/>
    <property type="gene ID" value="MBELARI_LOCUS4639"/>
</dbReference>
<feature type="region of interest" description="Disordered" evidence="1">
    <location>
        <begin position="68"/>
        <end position="95"/>
    </location>
</feature>
<evidence type="ECO:0000256" key="2">
    <source>
        <dbReference type="SAM" id="Phobius"/>
    </source>
</evidence>
<feature type="compositionally biased region" description="Low complexity" evidence="1">
    <location>
        <begin position="74"/>
        <end position="86"/>
    </location>
</feature>
<keyword evidence="3" id="KW-1185">Reference proteome</keyword>
<keyword evidence="2" id="KW-0472">Membrane</keyword>
<proteinExistence type="predicted"/>
<accession>A0AAF3FCE5</accession>
<name>A0AAF3FCE5_9BILA</name>
<reference evidence="4" key="1">
    <citation type="submission" date="2024-02" db="UniProtKB">
        <authorList>
            <consortium name="WormBaseParasite"/>
        </authorList>
    </citation>
    <scope>IDENTIFICATION</scope>
</reference>
<sequence length="420" mass="46964">MNSVESRPSPPSYEAFWKQKYQTEKQKSGWLRYALMWLFVIVSVAIVLTIVGLCLHFFVFKDKDKSPNPSVVGTTTRTNRITETTRSPPASSLPPATILNQTIAIRDSTLSSDQVNIVSYPSSTGEPAFLFFDFKTSTIAFLASNGSLISKKTYSITATQDYACSSCQIHYIEENCQRNECDDMDTIYCCESCAKLSNSDFCNVFGDSTTISGISPFTAGVYLPISSQTHQPYFIFNTKAKISNNTELIAYKYVAKDDKPLSLKLNTTGLNFGENFDSLQSLYRDFEGQNGDELLFWQVYISSRTVSSTTIKVTTSNQDDFPSFQCEIPTMQGDSIRLQLSSDNRSRLQITVIKKGEMGTEIWACLVIFGSQTSISSQLVYSSSNSNEVTIRSISTNEDAKILVFGSDFNLIVFKIYWNT</sequence>
<protein>
    <submittedName>
        <fullName evidence="4">Uncharacterized protein</fullName>
    </submittedName>
</protein>
<organism evidence="3 4">
    <name type="scientific">Mesorhabditis belari</name>
    <dbReference type="NCBI Taxonomy" id="2138241"/>
    <lineage>
        <taxon>Eukaryota</taxon>
        <taxon>Metazoa</taxon>
        <taxon>Ecdysozoa</taxon>
        <taxon>Nematoda</taxon>
        <taxon>Chromadorea</taxon>
        <taxon>Rhabditida</taxon>
        <taxon>Rhabditina</taxon>
        <taxon>Rhabditomorpha</taxon>
        <taxon>Rhabditoidea</taxon>
        <taxon>Rhabditidae</taxon>
        <taxon>Mesorhabditinae</taxon>
        <taxon>Mesorhabditis</taxon>
    </lineage>
</organism>
<evidence type="ECO:0000256" key="1">
    <source>
        <dbReference type="SAM" id="MobiDB-lite"/>
    </source>
</evidence>
<dbReference type="Proteomes" id="UP000887575">
    <property type="component" value="Unassembled WGS sequence"/>
</dbReference>